<evidence type="ECO:0000256" key="6">
    <source>
        <dbReference type="SAM" id="Phobius"/>
    </source>
</evidence>
<feature type="region of interest" description="Disordered" evidence="5">
    <location>
        <begin position="361"/>
        <end position="396"/>
    </location>
</feature>
<dbReference type="EMBL" id="BAAAGX010000005">
    <property type="protein sequence ID" value="GAA0225628.1"/>
    <property type="molecule type" value="Genomic_DNA"/>
</dbReference>
<gene>
    <name evidence="8" type="ORF">GCM10009539_08610</name>
</gene>
<dbReference type="Pfam" id="PF00924">
    <property type="entry name" value="MS_channel_2nd"/>
    <property type="match status" value="1"/>
</dbReference>
<organism evidence="8 9">
    <name type="scientific">Cryptosporangium japonicum</name>
    <dbReference type="NCBI Taxonomy" id="80872"/>
    <lineage>
        <taxon>Bacteria</taxon>
        <taxon>Bacillati</taxon>
        <taxon>Actinomycetota</taxon>
        <taxon>Actinomycetes</taxon>
        <taxon>Cryptosporangiales</taxon>
        <taxon>Cryptosporangiaceae</taxon>
        <taxon>Cryptosporangium</taxon>
    </lineage>
</organism>
<protein>
    <submittedName>
        <fullName evidence="8">Mechanosensitive ion channel</fullName>
    </submittedName>
</protein>
<dbReference type="Gene3D" id="2.30.30.60">
    <property type="match status" value="1"/>
</dbReference>
<feature type="domain" description="Mechanosensitive ion channel MscS" evidence="7">
    <location>
        <begin position="179"/>
        <end position="245"/>
    </location>
</feature>
<accession>A0ABP3D9I6</accession>
<keyword evidence="9" id="KW-1185">Reference proteome</keyword>
<keyword evidence="2 6" id="KW-0812">Transmembrane</keyword>
<dbReference type="SUPFAM" id="SSF50182">
    <property type="entry name" value="Sm-like ribonucleoproteins"/>
    <property type="match status" value="1"/>
</dbReference>
<keyword evidence="4 6" id="KW-0472">Membrane</keyword>
<evidence type="ECO:0000256" key="1">
    <source>
        <dbReference type="ARBA" id="ARBA00004370"/>
    </source>
</evidence>
<dbReference type="Gene3D" id="1.10.287.1260">
    <property type="match status" value="1"/>
</dbReference>
<feature type="compositionally biased region" description="Basic and acidic residues" evidence="5">
    <location>
        <begin position="381"/>
        <end position="396"/>
    </location>
</feature>
<reference evidence="9" key="1">
    <citation type="journal article" date="2019" name="Int. J. Syst. Evol. Microbiol.">
        <title>The Global Catalogue of Microorganisms (GCM) 10K type strain sequencing project: providing services to taxonomists for standard genome sequencing and annotation.</title>
        <authorList>
            <consortium name="The Broad Institute Genomics Platform"/>
            <consortium name="The Broad Institute Genome Sequencing Center for Infectious Disease"/>
            <person name="Wu L."/>
            <person name="Ma J."/>
        </authorList>
    </citation>
    <scope>NUCLEOTIDE SEQUENCE [LARGE SCALE GENOMIC DNA]</scope>
    <source>
        <strain evidence="9">JCM 10425</strain>
    </source>
</reference>
<feature type="transmembrane region" description="Helical" evidence="6">
    <location>
        <begin position="54"/>
        <end position="74"/>
    </location>
</feature>
<sequence>MFDELPDAVVTLVTAAVSVLVALVVVQILHVVARRLGRRAQLFEQIAARLHRPVQCLAAVLAVQASLHATTTGGDWRGPLLHAVTVLVIASVAWVVGALLVILEDAALSRFRTDVENNKRNRRVHTQIMVVRRVTVAVVVVVALGAVLVTFPTARAAGASLLASAGIAGVVAALAAQSVLGNVFAGVQLAFSDELRIDDVVVVEGEWGRVEDITLSYVVLHLWDDRRLTLPTSYFTTKPFQNWTRNESALLGAVEIDVDWAVPTEDMRRELRHVCEGTDLWDGRACVFQVTDAIGGLVRVRALVTARDAPTLFDLRCHVRERLVQWLRENHPQALPRTRADVTGIPGVRIDKVENLNGRELGPGAVADAPDDARVFSGSADGRERSAAFAGRSEDT</sequence>
<name>A0ABP3D9I6_9ACTN</name>
<evidence type="ECO:0000313" key="9">
    <source>
        <dbReference type="Proteomes" id="UP001500967"/>
    </source>
</evidence>
<evidence type="ECO:0000259" key="7">
    <source>
        <dbReference type="Pfam" id="PF00924"/>
    </source>
</evidence>
<dbReference type="Proteomes" id="UP001500967">
    <property type="component" value="Unassembled WGS sequence"/>
</dbReference>
<dbReference type="PANTHER" id="PTHR30566:SF25">
    <property type="entry name" value="INNER MEMBRANE PROTEIN"/>
    <property type="match status" value="1"/>
</dbReference>
<feature type="transmembrane region" description="Helical" evidence="6">
    <location>
        <begin position="80"/>
        <end position="103"/>
    </location>
</feature>
<dbReference type="InterPro" id="IPR010920">
    <property type="entry name" value="LSM_dom_sf"/>
</dbReference>
<dbReference type="InterPro" id="IPR006685">
    <property type="entry name" value="MscS_channel_2nd"/>
</dbReference>
<comment type="caution">
    <text evidence="8">The sequence shown here is derived from an EMBL/GenBank/DDBJ whole genome shotgun (WGS) entry which is preliminary data.</text>
</comment>
<dbReference type="RefSeq" id="WP_425558089.1">
    <property type="nucleotide sequence ID" value="NZ_BAAAGX010000005.1"/>
</dbReference>
<evidence type="ECO:0000256" key="2">
    <source>
        <dbReference type="ARBA" id="ARBA00022692"/>
    </source>
</evidence>
<proteinExistence type="predicted"/>
<evidence type="ECO:0000313" key="8">
    <source>
        <dbReference type="EMBL" id="GAA0225628.1"/>
    </source>
</evidence>
<keyword evidence="3 6" id="KW-1133">Transmembrane helix</keyword>
<feature type="transmembrane region" description="Helical" evidence="6">
    <location>
        <begin position="157"/>
        <end position="176"/>
    </location>
</feature>
<comment type="subcellular location">
    <subcellularLocation>
        <location evidence="1">Membrane</location>
    </subcellularLocation>
</comment>
<dbReference type="PANTHER" id="PTHR30566">
    <property type="entry name" value="YNAI-RELATED MECHANOSENSITIVE ION CHANNEL"/>
    <property type="match status" value="1"/>
</dbReference>
<dbReference type="InterPro" id="IPR023408">
    <property type="entry name" value="MscS_beta-dom_sf"/>
</dbReference>
<feature type="transmembrane region" description="Helical" evidence="6">
    <location>
        <begin position="12"/>
        <end position="33"/>
    </location>
</feature>
<evidence type="ECO:0000256" key="4">
    <source>
        <dbReference type="ARBA" id="ARBA00023136"/>
    </source>
</evidence>
<feature type="transmembrane region" description="Helical" evidence="6">
    <location>
        <begin position="130"/>
        <end position="151"/>
    </location>
</feature>
<evidence type="ECO:0000256" key="5">
    <source>
        <dbReference type="SAM" id="MobiDB-lite"/>
    </source>
</evidence>
<evidence type="ECO:0000256" key="3">
    <source>
        <dbReference type="ARBA" id="ARBA00022989"/>
    </source>
</evidence>